<dbReference type="RefSeq" id="WP_188123823.1">
    <property type="nucleotide sequence ID" value="NZ_BOMP01000169.1"/>
</dbReference>
<dbReference type="Proteomes" id="UP000590511">
    <property type="component" value="Unassembled WGS sequence"/>
</dbReference>
<comment type="caution">
    <text evidence="3">The sequence shown here is derived from an EMBL/GenBank/DDBJ whole genome shotgun (WGS) entry which is preliminary data.</text>
</comment>
<name>A0A7W7HJV1_9ACTN</name>
<organism evidence="3 4">
    <name type="scientific">Actinoplanes lobatus</name>
    <dbReference type="NCBI Taxonomy" id="113568"/>
    <lineage>
        <taxon>Bacteria</taxon>
        <taxon>Bacillati</taxon>
        <taxon>Actinomycetota</taxon>
        <taxon>Actinomycetes</taxon>
        <taxon>Micromonosporales</taxon>
        <taxon>Micromonosporaceae</taxon>
        <taxon>Actinoplanes</taxon>
    </lineage>
</organism>
<evidence type="ECO:0000256" key="1">
    <source>
        <dbReference type="SAM" id="MobiDB-lite"/>
    </source>
</evidence>
<dbReference type="EMBL" id="BOMP01000169">
    <property type="protein sequence ID" value="GIE45665.1"/>
    <property type="molecule type" value="Genomic_DNA"/>
</dbReference>
<protein>
    <submittedName>
        <fullName evidence="3">Uncharacterized protein</fullName>
    </submittedName>
</protein>
<keyword evidence="5" id="KW-1185">Reference proteome</keyword>
<reference evidence="3 4" key="1">
    <citation type="submission" date="2020-08" db="EMBL/GenBank/DDBJ databases">
        <title>Sequencing the genomes of 1000 actinobacteria strains.</title>
        <authorList>
            <person name="Klenk H.-P."/>
        </authorList>
    </citation>
    <scope>NUCLEOTIDE SEQUENCE [LARGE SCALE GENOMIC DNA]</scope>
    <source>
        <strain evidence="3 4">DSM 43150</strain>
    </source>
</reference>
<sequence>MWAAITERHPLLWIYEAFAFRDGRFPHRLAPEPRDRYVAEMGEYLRLVGAVWQIIINYLAWQKPAYGALSGKARACAGLSPGQSRRAYVIRKLSLPMIWLMQRPRAERHFVRVMWGPRRGQPDRQRPQAARRGSREAGGGSRSGPY</sequence>
<evidence type="ECO:0000313" key="4">
    <source>
        <dbReference type="Proteomes" id="UP000590511"/>
    </source>
</evidence>
<evidence type="ECO:0000313" key="3">
    <source>
        <dbReference type="EMBL" id="MBB4751858.1"/>
    </source>
</evidence>
<accession>A0A7W7HJV1</accession>
<gene>
    <name evidence="2" type="ORF">Alo02nite_85630</name>
    <name evidence="3" type="ORF">BJ964_006019</name>
</gene>
<proteinExistence type="predicted"/>
<dbReference type="Proteomes" id="UP000631312">
    <property type="component" value="Unassembled WGS sequence"/>
</dbReference>
<feature type="region of interest" description="Disordered" evidence="1">
    <location>
        <begin position="117"/>
        <end position="146"/>
    </location>
</feature>
<evidence type="ECO:0000313" key="5">
    <source>
        <dbReference type="Proteomes" id="UP000631312"/>
    </source>
</evidence>
<evidence type="ECO:0000313" key="2">
    <source>
        <dbReference type="EMBL" id="GIE45665.1"/>
    </source>
</evidence>
<dbReference type="EMBL" id="JACHNC010000001">
    <property type="protein sequence ID" value="MBB4751858.1"/>
    <property type="molecule type" value="Genomic_DNA"/>
</dbReference>
<feature type="compositionally biased region" description="Gly residues" evidence="1">
    <location>
        <begin position="136"/>
        <end position="146"/>
    </location>
</feature>
<dbReference type="AlphaFoldDB" id="A0A7W7HJV1"/>
<reference evidence="2 5" key="2">
    <citation type="submission" date="2021-01" db="EMBL/GenBank/DDBJ databases">
        <title>Whole genome shotgun sequence of Actinoplanes lobatus NBRC 12513.</title>
        <authorList>
            <person name="Komaki H."/>
            <person name="Tamura T."/>
        </authorList>
    </citation>
    <scope>NUCLEOTIDE SEQUENCE [LARGE SCALE GENOMIC DNA]</scope>
    <source>
        <strain evidence="2 5">NBRC 12513</strain>
    </source>
</reference>